<dbReference type="SUPFAM" id="SSF57701">
    <property type="entry name" value="Zn2/Cys6 DNA-binding domain"/>
    <property type="match status" value="1"/>
</dbReference>
<dbReference type="PROSITE" id="PS50048">
    <property type="entry name" value="ZN2_CY6_FUNGAL_2"/>
    <property type="match status" value="1"/>
</dbReference>
<dbReference type="InterPro" id="IPR001138">
    <property type="entry name" value="Zn2Cys6_DnaBD"/>
</dbReference>
<dbReference type="InterPro" id="IPR007219">
    <property type="entry name" value="XnlR_reg_dom"/>
</dbReference>
<keyword evidence="2" id="KW-0539">Nucleus</keyword>
<dbReference type="GO" id="GO:0003677">
    <property type="term" value="F:DNA binding"/>
    <property type="evidence" value="ECO:0007669"/>
    <property type="project" value="InterPro"/>
</dbReference>
<dbReference type="PANTHER" id="PTHR47256:SF1">
    <property type="entry name" value="ZN(II)2CYS6 TRANSCRIPTION FACTOR (EUROFUNG)"/>
    <property type="match status" value="1"/>
</dbReference>
<dbReference type="PROSITE" id="PS00463">
    <property type="entry name" value="ZN2_CY6_FUNGAL_1"/>
    <property type="match status" value="1"/>
</dbReference>
<accession>A0A9P7YSE3</accession>
<feature type="domain" description="Zn(2)-C6 fungal-type" evidence="4">
    <location>
        <begin position="64"/>
        <end position="95"/>
    </location>
</feature>
<dbReference type="Pfam" id="PF00172">
    <property type="entry name" value="Zn_clus"/>
    <property type="match status" value="1"/>
</dbReference>
<sequence length="681" mass="76126">MSFRKIRPLSGEWSADALLASTAPSTTHHSGYQVHNPLNNKDGGDGGGSTSKRRRVPDSVTRNACLNCKKARAKCDGEAPCRRCSSRVETSECVYEVHIKHAKEELVKQIKELKAKDHLTDQILNALSSGEQVPEILDRLKRGETYHGIVDWLGRSPIEGLEPLSPQISQRSAMDVADHEMGDMPTSRRWSSVTSDQAILDHLFQLYFCWVHPVHTLLSEGIFVRDYQAGPGSDGYCSSTLVNAMCAMACHLHAFTDVDEVDFEQLGEQFSDAALSSLNLQDHRLAMTQSFAVLFLVDCARSKGLRAAAYLKNAALGLLNIAHQDAPGFEDVRRSTIRGVRNLNVEWSQVTCEVPTVVDYTSSNIVGDADAVYDNQNWYHYRNASDDLPPPSPGMIETTNREKSKLISIIQDVIWTFYFPSDTAILPRTFLQLYKRFLDWREALPTTLLGDLENHDDPALPHVLSLLILYSGGVVQLLHPLLEFEGVIEGIEEVIWKHAQTGLYLLDERYRSQYTCRYQPVLQMFGLLQLSDLVARNFPGGKDSVGKDGQQAIYFGMEALMQSRLGFPTAGPLQEMLRSNASRINIQLPPNLNEIMTPPSSPRNYYLMDDMIDACTRPTYLHPLEAVFARMQSSFTQEWVSEASAFGFLESTLTSSTRRVASADEAAAQGLMRLQRVLNSN</sequence>
<evidence type="ECO:0000256" key="3">
    <source>
        <dbReference type="SAM" id="MobiDB-lite"/>
    </source>
</evidence>
<keyword evidence="6" id="KW-1185">Reference proteome</keyword>
<organism evidence="5 6">
    <name type="scientific">Amylocarpus encephaloides</name>
    <dbReference type="NCBI Taxonomy" id="45428"/>
    <lineage>
        <taxon>Eukaryota</taxon>
        <taxon>Fungi</taxon>
        <taxon>Dikarya</taxon>
        <taxon>Ascomycota</taxon>
        <taxon>Pezizomycotina</taxon>
        <taxon>Leotiomycetes</taxon>
        <taxon>Helotiales</taxon>
        <taxon>Helotiales incertae sedis</taxon>
        <taxon>Amylocarpus</taxon>
    </lineage>
</organism>
<comment type="caution">
    <text evidence="5">The sequence shown here is derived from an EMBL/GenBank/DDBJ whole genome shotgun (WGS) entry which is preliminary data.</text>
</comment>
<dbReference type="Proteomes" id="UP000824998">
    <property type="component" value="Unassembled WGS sequence"/>
</dbReference>
<dbReference type="InterPro" id="IPR036864">
    <property type="entry name" value="Zn2-C6_fun-type_DNA-bd_sf"/>
</dbReference>
<dbReference type="Gene3D" id="4.10.240.10">
    <property type="entry name" value="Zn(2)-C6 fungal-type DNA-binding domain"/>
    <property type="match status" value="1"/>
</dbReference>
<dbReference type="InterPro" id="IPR053187">
    <property type="entry name" value="Notoamide_regulator"/>
</dbReference>
<dbReference type="CDD" id="cd12148">
    <property type="entry name" value="fungal_TF_MHR"/>
    <property type="match status" value="1"/>
</dbReference>
<evidence type="ECO:0000313" key="5">
    <source>
        <dbReference type="EMBL" id="KAG9238959.1"/>
    </source>
</evidence>
<evidence type="ECO:0000259" key="4">
    <source>
        <dbReference type="PROSITE" id="PS50048"/>
    </source>
</evidence>
<reference evidence="5" key="1">
    <citation type="journal article" date="2021" name="IMA Fungus">
        <title>Genomic characterization of three marine fungi, including Emericellopsis atlantica sp. nov. with signatures of a generalist lifestyle and marine biomass degradation.</title>
        <authorList>
            <person name="Hagestad O.C."/>
            <person name="Hou L."/>
            <person name="Andersen J.H."/>
            <person name="Hansen E.H."/>
            <person name="Altermark B."/>
            <person name="Li C."/>
            <person name="Kuhnert E."/>
            <person name="Cox R.J."/>
            <person name="Crous P.W."/>
            <person name="Spatafora J.W."/>
            <person name="Lail K."/>
            <person name="Amirebrahimi M."/>
            <person name="Lipzen A."/>
            <person name="Pangilinan J."/>
            <person name="Andreopoulos W."/>
            <person name="Hayes R.D."/>
            <person name="Ng V."/>
            <person name="Grigoriev I.V."/>
            <person name="Jackson S.A."/>
            <person name="Sutton T.D.S."/>
            <person name="Dobson A.D.W."/>
            <person name="Rama T."/>
        </authorList>
    </citation>
    <scope>NUCLEOTIDE SEQUENCE</scope>
    <source>
        <strain evidence="5">TRa018bII</strain>
    </source>
</reference>
<name>A0A9P7YSE3_9HELO</name>
<dbReference type="SMART" id="SM00066">
    <property type="entry name" value="GAL4"/>
    <property type="match status" value="1"/>
</dbReference>
<dbReference type="GO" id="GO:0000981">
    <property type="term" value="F:DNA-binding transcription factor activity, RNA polymerase II-specific"/>
    <property type="evidence" value="ECO:0007669"/>
    <property type="project" value="InterPro"/>
</dbReference>
<protein>
    <recommendedName>
        <fullName evidence="4">Zn(2)-C6 fungal-type domain-containing protein</fullName>
    </recommendedName>
</protein>
<evidence type="ECO:0000313" key="6">
    <source>
        <dbReference type="Proteomes" id="UP000824998"/>
    </source>
</evidence>
<dbReference type="OrthoDB" id="2162761at2759"/>
<dbReference type="EMBL" id="MU251363">
    <property type="protein sequence ID" value="KAG9238959.1"/>
    <property type="molecule type" value="Genomic_DNA"/>
</dbReference>
<dbReference type="PANTHER" id="PTHR47256">
    <property type="entry name" value="ZN(II)2CYS6 TRANSCRIPTION FACTOR (EUROFUNG)-RELATED"/>
    <property type="match status" value="1"/>
</dbReference>
<dbReference type="Pfam" id="PF04082">
    <property type="entry name" value="Fungal_trans"/>
    <property type="match status" value="1"/>
</dbReference>
<dbReference type="GO" id="GO:0008270">
    <property type="term" value="F:zinc ion binding"/>
    <property type="evidence" value="ECO:0007669"/>
    <property type="project" value="InterPro"/>
</dbReference>
<dbReference type="CDD" id="cd00067">
    <property type="entry name" value="GAL4"/>
    <property type="match status" value="1"/>
</dbReference>
<dbReference type="AlphaFoldDB" id="A0A9P7YSE3"/>
<keyword evidence="1" id="KW-0479">Metal-binding</keyword>
<dbReference type="GO" id="GO:0006351">
    <property type="term" value="P:DNA-templated transcription"/>
    <property type="evidence" value="ECO:0007669"/>
    <property type="project" value="InterPro"/>
</dbReference>
<feature type="region of interest" description="Disordered" evidence="3">
    <location>
        <begin position="24"/>
        <end position="57"/>
    </location>
</feature>
<evidence type="ECO:0000256" key="1">
    <source>
        <dbReference type="ARBA" id="ARBA00022723"/>
    </source>
</evidence>
<evidence type="ECO:0000256" key="2">
    <source>
        <dbReference type="ARBA" id="ARBA00023242"/>
    </source>
</evidence>
<proteinExistence type="predicted"/>
<gene>
    <name evidence="5" type="ORF">BJ875DRAFT_366647</name>
</gene>